<evidence type="ECO:0000313" key="3">
    <source>
        <dbReference type="Proteomes" id="UP000443090"/>
    </source>
</evidence>
<feature type="compositionally biased region" description="Basic and acidic residues" evidence="1">
    <location>
        <begin position="1"/>
        <end position="16"/>
    </location>
</feature>
<dbReference type="EMBL" id="QGMI01000077">
    <property type="protein sequence ID" value="TVY47729.1"/>
    <property type="molecule type" value="Genomic_DNA"/>
</dbReference>
<feature type="compositionally biased region" description="Basic and acidic residues" evidence="1">
    <location>
        <begin position="148"/>
        <end position="176"/>
    </location>
</feature>
<feature type="compositionally biased region" description="Polar residues" evidence="1">
    <location>
        <begin position="137"/>
        <end position="147"/>
    </location>
</feature>
<feature type="compositionally biased region" description="Polar residues" evidence="1">
    <location>
        <begin position="55"/>
        <end position="65"/>
    </location>
</feature>
<comment type="caution">
    <text evidence="2">The sequence shown here is derived from an EMBL/GenBank/DDBJ whole genome shotgun (WGS) entry which is preliminary data.</text>
</comment>
<organism evidence="2 3">
    <name type="scientific">Lachnellula occidentalis</name>
    <dbReference type="NCBI Taxonomy" id="215460"/>
    <lineage>
        <taxon>Eukaryota</taxon>
        <taxon>Fungi</taxon>
        <taxon>Dikarya</taxon>
        <taxon>Ascomycota</taxon>
        <taxon>Pezizomycotina</taxon>
        <taxon>Leotiomycetes</taxon>
        <taxon>Helotiales</taxon>
        <taxon>Lachnaceae</taxon>
        <taxon>Lachnellula</taxon>
    </lineage>
</organism>
<dbReference type="Proteomes" id="UP000443090">
    <property type="component" value="Unassembled WGS sequence"/>
</dbReference>
<reference evidence="2 3" key="1">
    <citation type="submission" date="2018-05" db="EMBL/GenBank/DDBJ databases">
        <title>Genome sequencing and assembly of the regulated plant pathogen Lachnellula willkommii and related sister species for the development of diagnostic species identification markers.</title>
        <authorList>
            <person name="Giroux E."/>
            <person name="Bilodeau G."/>
        </authorList>
    </citation>
    <scope>NUCLEOTIDE SEQUENCE [LARGE SCALE GENOMIC DNA]</scope>
    <source>
        <strain evidence="2 3">CBS 160.35</strain>
    </source>
</reference>
<keyword evidence="3" id="KW-1185">Reference proteome</keyword>
<proteinExistence type="predicted"/>
<dbReference type="OrthoDB" id="5423371at2759"/>
<accession>A0A8H8S6N5</accession>
<evidence type="ECO:0000313" key="2">
    <source>
        <dbReference type="EMBL" id="TVY47729.1"/>
    </source>
</evidence>
<sequence length="850" mass="93021">MPSTERDASRDSERHSNHQHSASSDGGRLIIPMWDSSDPDRAPPPLPMNPSSPSVASRPNTSSAIKSAHAALTEKARESNYITNPPPPKRLEGSPERSLIKGATHKRMQSLQTGNVRDLSSFIEGGSAFGSPMPSPEKSTNRPTTPHTNKDFFSEGRSLERSPDRSPEKLPEKEGSRPSTPTPAWEASVRDIPTLRPSLRRPPQSILGENTPPQSATMLALQHMASRDVDAPLSNVTNGSNAMVRSPQAFDAISIQILSLTSIATNLQREMAQLSRRSKDNATDLVSLKEATNARDEDIRKSLRDLANNLSESGSRNTSSIYGPNAALYLDNKAHNSPGSRGKISLPRFPSPTSFSASLDRESITSNSSFTADGPVVSIALLEKILREMGTKDGQENLVSRLSEVADRLTREGMSTAKKLEDVVQFIKENSTSQALVTHHGGGAGNSRPRNFSFGESPQLDLDFDQQRSGPMAQRVEPILGSGANKENRGPKSAQAFEIINEDVLKIIRTVKDSVAQGGGLTAEVKALVRDLRGEVMGMSREICRQLDEARKAADQANVKNLSAAKGAIIENEKVSHIIQKGLKELEQHMDRMMEENRRQSSSSIVSRNTVDYNEIYQAMRAAINEKDRDSATPGLAKEDIIEAVREAWENYKPDIEIQNFGLEREELLACLKEGIQQYAPQDVSRDIGGASREEVFKAVVEGLKHFSPPQVETEATLSREEILDAVRECLEEFEFPSAPLPEPREPEVTRDDMLDAVTEGLHMFDFAANTAAASRDINSEGLTRDDMLGAITEGLNKFDFAANTTALSRDIASEGLTRNDMLDAITEGLINLTSPQTRQLLVEIPLVKG</sequence>
<protein>
    <submittedName>
        <fullName evidence="2">Uncharacterized protein</fullName>
    </submittedName>
</protein>
<dbReference type="AlphaFoldDB" id="A0A8H8S6N5"/>
<evidence type="ECO:0000256" key="1">
    <source>
        <dbReference type="SAM" id="MobiDB-lite"/>
    </source>
</evidence>
<feature type="region of interest" description="Disordered" evidence="1">
    <location>
        <begin position="1"/>
        <end position="211"/>
    </location>
</feature>
<gene>
    <name evidence="2" type="ORF">LOCC1_G002392</name>
</gene>
<feature type="compositionally biased region" description="Basic and acidic residues" evidence="1">
    <location>
        <begin position="89"/>
        <end position="99"/>
    </location>
</feature>
<name>A0A8H8S6N5_9HELO</name>